<proteinExistence type="predicted"/>
<dbReference type="GO" id="GO:0016020">
    <property type="term" value="C:membrane"/>
    <property type="evidence" value="ECO:0007669"/>
    <property type="project" value="UniProtKB-UniRule"/>
</dbReference>
<feature type="domain" description="OmpA-like" evidence="2">
    <location>
        <begin position="64"/>
        <end position="188"/>
    </location>
</feature>
<organism evidence="3">
    <name type="scientific">candidate division WOR-3 bacterium</name>
    <dbReference type="NCBI Taxonomy" id="2052148"/>
    <lineage>
        <taxon>Bacteria</taxon>
        <taxon>Bacteria division WOR-3</taxon>
    </lineage>
</organism>
<dbReference type="InterPro" id="IPR050330">
    <property type="entry name" value="Bact_OuterMem_StrucFunc"/>
</dbReference>
<dbReference type="InterPro" id="IPR036737">
    <property type="entry name" value="OmpA-like_sf"/>
</dbReference>
<reference evidence="3" key="1">
    <citation type="journal article" date="2020" name="mSystems">
        <title>Genome- and Community-Level Interaction Insights into Carbon Utilization and Element Cycling Functions of Hydrothermarchaeota in Hydrothermal Sediment.</title>
        <authorList>
            <person name="Zhou Z."/>
            <person name="Liu Y."/>
            <person name="Xu W."/>
            <person name="Pan J."/>
            <person name="Luo Z.H."/>
            <person name="Li M."/>
        </authorList>
    </citation>
    <scope>NUCLEOTIDE SEQUENCE [LARGE SCALE GENOMIC DNA]</scope>
    <source>
        <strain evidence="3">SpSt-1182</strain>
    </source>
</reference>
<protein>
    <recommendedName>
        <fullName evidence="2">OmpA-like domain-containing protein</fullName>
    </recommendedName>
</protein>
<dbReference type="PANTHER" id="PTHR30329">
    <property type="entry name" value="STATOR ELEMENT OF FLAGELLAR MOTOR COMPLEX"/>
    <property type="match status" value="1"/>
</dbReference>
<keyword evidence="1" id="KW-0472">Membrane</keyword>
<dbReference type="Gene3D" id="3.30.1330.60">
    <property type="entry name" value="OmpA-like domain"/>
    <property type="match status" value="1"/>
</dbReference>
<dbReference type="EMBL" id="DSBX01000052">
    <property type="protein sequence ID" value="HDQ98938.1"/>
    <property type="molecule type" value="Genomic_DNA"/>
</dbReference>
<gene>
    <name evidence="3" type="ORF">ENN51_01430</name>
</gene>
<evidence type="ECO:0000259" key="2">
    <source>
        <dbReference type="PROSITE" id="PS51123"/>
    </source>
</evidence>
<accession>A0A7V0T4V0</accession>
<dbReference type="Pfam" id="PF00691">
    <property type="entry name" value="OmpA"/>
    <property type="match status" value="1"/>
</dbReference>
<dbReference type="PANTHER" id="PTHR30329:SF21">
    <property type="entry name" value="LIPOPROTEIN YIAD-RELATED"/>
    <property type="match status" value="1"/>
</dbReference>
<sequence>MKSLLSFVGWVLFLAAAVVGLVFYNAVHVPALRRLARQQTEVRMWTTEVESLKARVDRVRVVPETTFVAVFSFDELFGSAEGFSVSAGGESALRDIVTMLRQSAGPVTVIGHTDDGELPSRVKGLYPSRWHYAAAAASSVAQGLAGWGIPANRLTVRSEGAGRPRDSNATLEGRSRNRRVEILVLREKADG</sequence>
<dbReference type="SUPFAM" id="SSF103088">
    <property type="entry name" value="OmpA-like"/>
    <property type="match status" value="1"/>
</dbReference>
<comment type="caution">
    <text evidence="3">The sequence shown here is derived from an EMBL/GenBank/DDBJ whole genome shotgun (WGS) entry which is preliminary data.</text>
</comment>
<name>A0A7V0T4V0_UNCW3</name>
<dbReference type="InterPro" id="IPR006665">
    <property type="entry name" value="OmpA-like"/>
</dbReference>
<dbReference type="PROSITE" id="PS51123">
    <property type="entry name" value="OMPA_2"/>
    <property type="match status" value="1"/>
</dbReference>
<evidence type="ECO:0000256" key="1">
    <source>
        <dbReference type="PROSITE-ProRule" id="PRU00473"/>
    </source>
</evidence>
<dbReference type="AlphaFoldDB" id="A0A7V0T4V0"/>
<evidence type="ECO:0000313" key="3">
    <source>
        <dbReference type="EMBL" id="HDQ98938.1"/>
    </source>
</evidence>
<dbReference type="Proteomes" id="UP000885672">
    <property type="component" value="Unassembled WGS sequence"/>
</dbReference>